<accession>A0AAD9RCF0</accession>
<comment type="caution">
    <text evidence="1">The sequence shown here is derived from an EMBL/GenBank/DDBJ whole genome shotgun (WGS) entry which is preliminary data.</text>
</comment>
<dbReference type="AlphaFoldDB" id="A0AAD9RCF0"/>
<reference evidence="1" key="2">
    <citation type="journal article" date="2023" name="Commun. Biol.">
        <title>Intrasexual cuticular hydrocarbon dimorphism in a wasp sheds light on hydrocarbon biosynthesis genes in Hymenoptera.</title>
        <authorList>
            <person name="Moris V.C."/>
            <person name="Podsiadlowski L."/>
            <person name="Martin S."/>
            <person name="Oeyen J.P."/>
            <person name="Donath A."/>
            <person name="Petersen M."/>
            <person name="Wilbrandt J."/>
            <person name="Misof B."/>
            <person name="Liedtke D."/>
            <person name="Thamm M."/>
            <person name="Scheiner R."/>
            <person name="Schmitt T."/>
            <person name="Niehuis O."/>
        </authorList>
    </citation>
    <scope>NUCLEOTIDE SEQUENCE</scope>
    <source>
        <strain evidence="1">GBR_01_08_01A</strain>
    </source>
</reference>
<proteinExistence type="predicted"/>
<dbReference type="Proteomes" id="UP001258017">
    <property type="component" value="Unassembled WGS sequence"/>
</dbReference>
<reference evidence="1" key="1">
    <citation type="submission" date="2021-08" db="EMBL/GenBank/DDBJ databases">
        <authorList>
            <person name="Misof B."/>
            <person name="Oliver O."/>
            <person name="Podsiadlowski L."/>
            <person name="Donath A."/>
            <person name="Peters R."/>
            <person name="Mayer C."/>
            <person name="Rust J."/>
            <person name="Gunkel S."/>
            <person name="Lesny P."/>
            <person name="Martin S."/>
            <person name="Oeyen J.P."/>
            <person name="Petersen M."/>
            <person name="Panagiotis P."/>
            <person name="Wilbrandt J."/>
            <person name="Tanja T."/>
        </authorList>
    </citation>
    <scope>NUCLEOTIDE SEQUENCE</scope>
    <source>
        <strain evidence="1">GBR_01_08_01A</strain>
        <tissue evidence="1">Thorax + abdomen</tissue>
    </source>
</reference>
<protein>
    <submittedName>
        <fullName evidence="1">Uncharacterized protein</fullName>
    </submittedName>
</protein>
<gene>
    <name evidence="1" type="ORF">KPH14_006273</name>
</gene>
<sequence length="72" mass="8493">MCAVYIINRCPTTVLENSVSVESCYRLWDLEENKLVTNIDAIFDETKTAKAFVKVPDFYQTNDIEEDRRKWI</sequence>
<organism evidence="1 2">
    <name type="scientific">Odynerus spinipes</name>
    <dbReference type="NCBI Taxonomy" id="1348599"/>
    <lineage>
        <taxon>Eukaryota</taxon>
        <taxon>Metazoa</taxon>
        <taxon>Ecdysozoa</taxon>
        <taxon>Arthropoda</taxon>
        <taxon>Hexapoda</taxon>
        <taxon>Insecta</taxon>
        <taxon>Pterygota</taxon>
        <taxon>Neoptera</taxon>
        <taxon>Endopterygota</taxon>
        <taxon>Hymenoptera</taxon>
        <taxon>Apocrita</taxon>
        <taxon>Aculeata</taxon>
        <taxon>Vespoidea</taxon>
        <taxon>Vespidae</taxon>
        <taxon>Eumeninae</taxon>
        <taxon>Odynerus</taxon>
    </lineage>
</organism>
<evidence type="ECO:0000313" key="2">
    <source>
        <dbReference type="Proteomes" id="UP001258017"/>
    </source>
</evidence>
<name>A0AAD9RCF0_9HYME</name>
<evidence type="ECO:0000313" key="1">
    <source>
        <dbReference type="EMBL" id="KAK2577106.1"/>
    </source>
</evidence>
<dbReference type="EMBL" id="JAIFRP010004362">
    <property type="protein sequence ID" value="KAK2577106.1"/>
    <property type="molecule type" value="Genomic_DNA"/>
</dbReference>
<keyword evidence="2" id="KW-1185">Reference proteome</keyword>